<dbReference type="Proteomes" id="UP000238916">
    <property type="component" value="Unassembled WGS sequence"/>
</dbReference>
<proteinExistence type="predicted"/>
<dbReference type="AlphaFoldDB" id="A0A2U3KMB6"/>
<protein>
    <submittedName>
        <fullName evidence="1">Uncharacterized protein</fullName>
    </submittedName>
</protein>
<sequence>MSVRLGQAPGQPTEDISEEGKQLLKEMRDEYCLITDGLTTAKARKKAKELEAKPGIISDAFEFELVGYYDVMCSEEDSLAAGIKKLVEFFPIWDGFLLDVRGCGPAMAAVIISELDAAKARHVSSFWKYAGLDVAEDGLGRSRRAEHLIDVEYTNRKGEFATRKGITFNPFLKTKLIGVLGTSFLRLGGEYRLIYDGYKHRLETNPAYADLSKGHRHNMAIRYMIKIFLKDLWLAMRTLEGLPITQDYAEAKLGLKHGA</sequence>
<organism evidence="1 2">
    <name type="scientific">Candidatus Desulfosporosinus infrequens</name>
    <dbReference type="NCBI Taxonomy" id="2043169"/>
    <lineage>
        <taxon>Bacteria</taxon>
        <taxon>Bacillati</taxon>
        <taxon>Bacillota</taxon>
        <taxon>Clostridia</taxon>
        <taxon>Eubacteriales</taxon>
        <taxon>Desulfitobacteriaceae</taxon>
        <taxon>Desulfosporosinus</taxon>
    </lineage>
</organism>
<evidence type="ECO:0000313" key="2">
    <source>
        <dbReference type="Proteomes" id="UP000238916"/>
    </source>
</evidence>
<gene>
    <name evidence="1" type="ORF">SBF1_2330021</name>
</gene>
<accession>A0A2U3KMB6</accession>
<name>A0A2U3KMB6_9FIRM</name>
<reference evidence="2" key="1">
    <citation type="submission" date="2018-02" db="EMBL/GenBank/DDBJ databases">
        <authorList>
            <person name="Hausmann B."/>
        </authorList>
    </citation>
    <scope>NUCLEOTIDE SEQUENCE [LARGE SCALE GENOMIC DNA]</scope>
    <source>
        <strain evidence="2">Peat soil MAG SbF1</strain>
    </source>
</reference>
<dbReference type="EMBL" id="OMOF01000150">
    <property type="protein sequence ID" value="SPF40786.1"/>
    <property type="molecule type" value="Genomic_DNA"/>
</dbReference>
<evidence type="ECO:0000313" key="1">
    <source>
        <dbReference type="EMBL" id="SPF40786.1"/>
    </source>
</evidence>